<dbReference type="SUPFAM" id="SSF53474">
    <property type="entry name" value="alpha/beta-Hydrolases"/>
    <property type="match status" value="1"/>
</dbReference>
<proteinExistence type="predicted"/>
<evidence type="ECO:0000256" key="1">
    <source>
        <dbReference type="SAM" id="MobiDB-lite"/>
    </source>
</evidence>
<keyword evidence="4" id="KW-1185">Reference proteome</keyword>
<evidence type="ECO:0000313" key="3">
    <source>
        <dbReference type="EMBL" id="MBB6335740.1"/>
    </source>
</evidence>
<dbReference type="EMBL" id="JACHMK010000001">
    <property type="protein sequence ID" value="MBB6333438.1"/>
    <property type="molecule type" value="Genomic_DNA"/>
</dbReference>
<reference evidence="3" key="1">
    <citation type="submission" date="2020-08" db="EMBL/GenBank/DDBJ databases">
        <title>Sequencing the genomes of 1000 actinobacteria strains.</title>
        <authorList>
            <person name="Klenk H.-P."/>
        </authorList>
    </citation>
    <scope>NUCLEOTIDE SEQUENCE</scope>
    <source>
        <strain evidence="3">DSM 10695</strain>
    </source>
</reference>
<dbReference type="InterPro" id="IPR029058">
    <property type="entry name" value="AB_hydrolase_fold"/>
</dbReference>
<dbReference type="EMBL" id="JACHMK010000001">
    <property type="protein sequence ID" value="MBB6335740.1"/>
    <property type="molecule type" value="Genomic_DNA"/>
</dbReference>
<protein>
    <recommendedName>
        <fullName evidence="5">Alpha/beta hydrolase</fullName>
    </recommendedName>
</protein>
<sequence length="565" mass="57914">MKVDGDLERVLVTTGRVRVDTEELRRAAMRLREIVAELEHLAAGCSRAEELASSSVSLVPQASRAAVDACGCARTDVLRLLRMAEGGAERLAFASAILDIAEGEALRLFASDGSLNVPDLSGGAWGARLDPLVALLPGARLLEDRVLIADLGLAVWAFATGKGDGMVGPRFEWDALLLGGRIAGPGWFGRGGGGTRRAARVAGAWALVAGALVHGRSRGIEVIGPISGPSASRGAGGSPEGGFGGGAESPVLGAGGGFSTGAPEASDARVKARGYWTGVGAVPLVARFVVSRMLPREVVLVGANVSDGASPAPAAPTGHATPRTPSELLGELSDLPSGGERGGLKILKHETPLPDGRMRTSWSVVIRGTQRWGAGGSNPQDMLTNLQEVADVESDQSRAVLRAMEMAGIGRGEPVEFVGHSQGGIVAARLASDPAVGARYSVVSALTAGSPIAASSPPAGVGVLALENTRDIVPALDGAGNAEGVVTVHFDGRGRSGGSPGVPAAHDLATYRSLMADIEEGSGASGEDPSFAPVRSWEAARAEGLGLNDRTRTTEFRYETRRILD</sequence>
<feature type="region of interest" description="Disordered" evidence="1">
    <location>
        <begin position="228"/>
        <end position="264"/>
    </location>
</feature>
<feature type="compositionally biased region" description="Low complexity" evidence="1">
    <location>
        <begin position="309"/>
        <end position="325"/>
    </location>
</feature>
<dbReference type="Gene3D" id="3.40.50.1820">
    <property type="entry name" value="alpha/beta hydrolase"/>
    <property type="match status" value="1"/>
</dbReference>
<gene>
    <name evidence="2" type="ORF">HD592_000003</name>
    <name evidence="3" type="ORF">HD592_002305</name>
</gene>
<dbReference type="AlphaFoldDB" id="A0A923E7Z6"/>
<accession>A0A923E7Z6</accession>
<dbReference type="Proteomes" id="UP000617426">
    <property type="component" value="Unassembled WGS sequence"/>
</dbReference>
<name>A0A923E7Z6_9ACTO</name>
<evidence type="ECO:0008006" key="5">
    <source>
        <dbReference type="Google" id="ProtNLM"/>
    </source>
</evidence>
<evidence type="ECO:0000313" key="4">
    <source>
        <dbReference type="Proteomes" id="UP000617426"/>
    </source>
</evidence>
<evidence type="ECO:0000313" key="2">
    <source>
        <dbReference type="EMBL" id="MBB6333438.1"/>
    </source>
</evidence>
<feature type="region of interest" description="Disordered" evidence="1">
    <location>
        <begin position="306"/>
        <end position="327"/>
    </location>
</feature>
<organism evidence="3 4">
    <name type="scientific">Schaalia hyovaginalis</name>
    <dbReference type="NCBI Taxonomy" id="29316"/>
    <lineage>
        <taxon>Bacteria</taxon>
        <taxon>Bacillati</taxon>
        <taxon>Actinomycetota</taxon>
        <taxon>Actinomycetes</taxon>
        <taxon>Actinomycetales</taxon>
        <taxon>Actinomycetaceae</taxon>
        <taxon>Schaalia</taxon>
    </lineage>
</organism>
<comment type="caution">
    <text evidence="3">The sequence shown here is derived from an EMBL/GenBank/DDBJ whole genome shotgun (WGS) entry which is preliminary data.</text>
</comment>
<feature type="compositionally biased region" description="Gly residues" evidence="1">
    <location>
        <begin position="234"/>
        <end position="259"/>
    </location>
</feature>
<dbReference type="RefSeq" id="WP_221437776.1">
    <property type="nucleotide sequence ID" value="NZ_JACHMK010000001.1"/>
</dbReference>